<evidence type="ECO:0000313" key="2">
    <source>
        <dbReference type="Proteomes" id="UP001060215"/>
    </source>
</evidence>
<keyword evidence="2" id="KW-1185">Reference proteome</keyword>
<comment type="caution">
    <text evidence="1">The sequence shown here is derived from an EMBL/GenBank/DDBJ whole genome shotgun (WGS) entry which is preliminary data.</text>
</comment>
<gene>
    <name evidence="1" type="ORF">LOK49_LG06G02917</name>
</gene>
<reference evidence="1 2" key="1">
    <citation type="journal article" date="2022" name="Plant J.">
        <title>Chromosome-level genome of Camellia lanceoleosa provides a valuable resource for understanding genome evolution and self-incompatibility.</title>
        <authorList>
            <person name="Gong W."/>
            <person name="Xiao S."/>
            <person name="Wang L."/>
            <person name="Liao Z."/>
            <person name="Chang Y."/>
            <person name="Mo W."/>
            <person name="Hu G."/>
            <person name="Li W."/>
            <person name="Zhao G."/>
            <person name="Zhu H."/>
            <person name="Hu X."/>
            <person name="Ji K."/>
            <person name="Xiang X."/>
            <person name="Song Q."/>
            <person name="Yuan D."/>
            <person name="Jin S."/>
            <person name="Zhang L."/>
        </authorList>
    </citation>
    <scope>NUCLEOTIDE SEQUENCE [LARGE SCALE GENOMIC DNA]</scope>
    <source>
        <strain evidence="1">SQ_2022a</strain>
    </source>
</reference>
<accession>A0ACC0H867</accession>
<proteinExistence type="predicted"/>
<dbReference type="Proteomes" id="UP001060215">
    <property type="component" value="Chromosome 5"/>
</dbReference>
<name>A0ACC0H867_9ERIC</name>
<organism evidence="1 2">
    <name type="scientific">Camellia lanceoleosa</name>
    <dbReference type="NCBI Taxonomy" id="1840588"/>
    <lineage>
        <taxon>Eukaryota</taxon>
        <taxon>Viridiplantae</taxon>
        <taxon>Streptophyta</taxon>
        <taxon>Embryophyta</taxon>
        <taxon>Tracheophyta</taxon>
        <taxon>Spermatophyta</taxon>
        <taxon>Magnoliopsida</taxon>
        <taxon>eudicotyledons</taxon>
        <taxon>Gunneridae</taxon>
        <taxon>Pentapetalae</taxon>
        <taxon>asterids</taxon>
        <taxon>Ericales</taxon>
        <taxon>Theaceae</taxon>
        <taxon>Camellia</taxon>
    </lineage>
</organism>
<dbReference type="EMBL" id="CM045762">
    <property type="protein sequence ID" value="KAI8009380.1"/>
    <property type="molecule type" value="Genomic_DNA"/>
</dbReference>
<evidence type="ECO:0000313" key="1">
    <source>
        <dbReference type="EMBL" id="KAI8009380.1"/>
    </source>
</evidence>
<sequence length="428" mass="50072">MNMSRRRDHVSIRIDEKLAGLCHTSSKHCICRVHDQLRRVNEKAYEPVIVAIGPYHRGKVDLQKMEKHKLRYLQHILKRGEETLVDNLVMAIRQLEEKARKCYAAETVRLDTDDFVEMMLLDGCFIVELFRKFNMRHLVEEDDLIFQSDQIRFCLRRDLILLENQLPFFIIAQLFDMTKFPGPQDEIIHMAICFLNYIIPNKKLVAPARILVNDIKHLLDLLHNSWCSSFAESRRNLKVGQLFINSATDLRKSGVRFKKLDTSCVLHIQFINGVLQIPPLRIADYTESFLRNLIAYEQYLTSNKPRYVCDYISFMNCLINSSNDVQLLRSNGIIEDWVRDDAEVHTMWSNLNKFIMISSDGHFSYSEVSNDVNMHCGRRQNVWMASLWRNYLNSPWKLASVLAAIILLLLTALQTVFTVLSYVRQLKN</sequence>
<protein>
    <submittedName>
        <fullName evidence="1">UPF0481 protein</fullName>
    </submittedName>
</protein>